<evidence type="ECO:0000256" key="2">
    <source>
        <dbReference type="ARBA" id="ARBA00009773"/>
    </source>
</evidence>
<dbReference type="PANTHER" id="PTHR21716:SF68">
    <property type="entry name" value="TRANSPORT PROTEIN YTVI-RELATED"/>
    <property type="match status" value="1"/>
</dbReference>
<dbReference type="EMBL" id="SMAN01000004">
    <property type="protein sequence ID" value="TCT24988.1"/>
    <property type="molecule type" value="Genomic_DNA"/>
</dbReference>
<evidence type="ECO:0000313" key="7">
    <source>
        <dbReference type="EMBL" id="TCT24988.1"/>
    </source>
</evidence>
<keyword evidence="3 6" id="KW-0812">Transmembrane</keyword>
<keyword evidence="8" id="KW-1185">Reference proteome</keyword>
<dbReference type="GO" id="GO:0055085">
    <property type="term" value="P:transmembrane transport"/>
    <property type="evidence" value="ECO:0007669"/>
    <property type="project" value="TreeGrafter"/>
</dbReference>
<dbReference type="Proteomes" id="UP000294650">
    <property type="component" value="Unassembled WGS sequence"/>
</dbReference>
<feature type="transmembrane region" description="Helical" evidence="6">
    <location>
        <begin position="171"/>
        <end position="189"/>
    </location>
</feature>
<dbReference type="OrthoDB" id="9774361at2"/>
<dbReference type="AlphaFoldDB" id="A0A4R3N6V1"/>
<feature type="transmembrane region" description="Helical" evidence="6">
    <location>
        <begin position="36"/>
        <end position="53"/>
    </location>
</feature>
<dbReference type="RefSeq" id="WP_132371154.1">
    <property type="nucleotide sequence ID" value="NZ_SMAN01000004.1"/>
</dbReference>
<dbReference type="InterPro" id="IPR002549">
    <property type="entry name" value="AI-2E-like"/>
</dbReference>
<sequence length="373" mass="41758">MPAIYLYRFLRLLIVLGGVLGLSVIVFLLAKYTYPFIFALFIAFLINPVVNVLEKKLKMPRGFAVFLVILIILALLGGLITILIVEIINGMTYLADVVPRYFEDLVEYFQNLIVAQVIPVYERLSAMLDTLDPAQKEEILNQIRDVGSSIADTGRQILTDILTWIPAQLRALPNLATVLIFSLLGTFFISKDWYKLGDRVRKLLPERVLTSGGNVYRGLQKALIGFLKAQLTLISITAVIVLIGLLILRVDYAITIALITGIVDLMPYLGTGLIFVPWILYLFFTKNYFLTIAISVLYIIVIVQRQLMEPKVLSTNIGLDPLATLVALFVGFQLFGFLGLIIGPVTLVVINTLHQTGVLKEIWDFIRGPERQA</sequence>
<feature type="transmembrane region" description="Helical" evidence="6">
    <location>
        <begin position="288"/>
        <end position="307"/>
    </location>
</feature>
<feature type="transmembrane region" description="Helical" evidence="6">
    <location>
        <begin position="254"/>
        <end position="281"/>
    </location>
</feature>
<dbReference type="Pfam" id="PF01594">
    <property type="entry name" value="AI-2E_transport"/>
    <property type="match status" value="1"/>
</dbReference>
<feature type="transmembrane region" description="Helical" evidence="6">
    <location>
        <begin position="12"/>
        <end position="30"/>
    </location>
</feature>
<comment type="subcellular location">
    <subcellularLocation>
        <location evidence="1">Membrane</location>
        <topology evidence="1">Multi-pass membrane protein</topology>
    </subcellularLocation>
</comment>
<feature type="transmembrane region" description="Helical" evidence="6">
    <location>
        <begin position="226"/>
        <end position="248"/>
    </location>
</feature>
<dbReference type="GO" id="GO:0016020">
    <property type="term" value="C:membrane"/>
    <property type="evidence" value="ECO:0007669"/>
    <property type="project" value="UniProtKB-SubCell"/>
</dbReference>
<evidence type="ECO:0000256" key="4">
    <source>
        <dbReference type="ARBA" id="ARBA00022989"/>
    </source>
</evidence>
<evidence type="ECO:0000256" key="5">
    <source>
        <dbReference type="ARBA" id="ARBA00023136"/>
    </source>
</evidence>
<feature type="transmembrane region" description="Helical" evidence="6">
    <location>
        <begin position="65"/>
        <end position="88"/>
    </location>
</feature>
<dbReference type="PANTHER" id="PTHR21716">
    <property type="entry name" value="TRANSMEMBRANE PROTEIN"/>
    <property type="match status" value="1"/>
</dbReference>
<evidence type="ECO:0000256" key="6">
    <source>
        <dbReference type="SAM" id="Phobius"/>
    </source>
</evidence>
<keyword evidence="4 6" id="KW-1133">Transmembrane helix</keyword>
<evidence type="ECO:0000256" key="1">
    <source>
        <dbReference type="ARBA" id="ARBA00004141"/>
    </source>
</evidence>
<comment type="similarity">
    <text evidence="2">Belongs to the autoinducer-2 exporter (AI-2E) (TC 2.A.86) family.</text>
</comment>
<evidence type="ECO:0000256" key="3">
    <source>
        <dbReference type="ARBA" id="ARBA00022692"/>
    </source>
</evidence>
<proteinExistence type="inferred from homology"/>
<dbReference type="InterPro" id="IPR014227">
    <property type="entry name" value="YtvI-like"/>
</dbReference>
<dbReference type="NCBIfam" id="TIGR02872">
    <property type="entry name" value="spore_ytvI"/>
    <property type="match status" value="1"/>
</dbReference>
<keyword evidence="5 6" id="KW-0472">Membrane</keyword>
<gene>
    <name evidence="7" type="ORF">EDD68_10455</name>
</gene>
<evidence type="ECO:0000313" key="8">
    <source>
        <dbReference type="Proteomes" id="UP000294650"/>
    </source>
</evidence>
<name>A0A4R3N6V1_9BACI</name>
<reference evidence="7 8" key="1">
    <citation type="submission" date="2019-03" db="EMBL/GenBank/DDBJ databases">
        <title>Genomic Encyclopedia of Type Strains, Phase IV (KMG-IV): sequencing the most valuable type-strain genomes for metagenomic binning, comparative biology and taxonomic classification.</title>
        <authorList>
            <person name="Goeker M."/>
        </authorList>
    </citation>
    <scope>NUCLEOTIDE SEQUENCE [LARGE SCALE GENOMIC DNA]</scope>
    <source>
        <strain evidence="7 8">DSM 25894</strain>
    </source>
</reference>
<comment type="caution">
    <text evidence="7">The sequence shown here is derived from an EMBL/GenBank/DDBJ whole genome shotgun (WGS) entry which is preliminary data.</text>
</comment>
<organism evidence="7 8">
    <name type="scientific">Melghiribacillus thermohalophilus</name>
    <dbReference type="NCBI Taxonomy" id="1324956"/>
    <lineage>
        <taxon>Bacteria</taxon>
        <taxon>Bacillati</taxon>
        <taxon>Bacillota</taxon>
        <taxon>Bacilli</taxon>
        <taxon>Bacillales</taxon>
        <taxon>Bacillaceae</taxon>
        <taxon>Melghiribacillus</taxon>
    </lineage>
</organism>
<accession>A0A4R3N6V1</accession>
<protein>
    <submittedName>
        <fullName evidence="7">Sporulation integral membrane protein YtvI</fullName>
    </submittedName>
</protein>
<feature type="transmembrane region" description="Helical" evidence="6">
    <location>
        <begin position="327"/>
        <end position="350"/>
    </location>
</feature>